<dbReference type="PROSITE" id="PS51918">
    <property type="entry name" value="RADICAL_SAM"/>
    <property type="match status" value="1"/>
</dbReference>
<dbReference type="Pfam" id="PF00919">
    <property type="entry name" value="UPF0004"/>
    <property type="match status" value="1"/>
</dbReference>
<dbReference type="OrthoDB" id="9805215at2"/>
<evidence type="ECO:0000256" key="4">
    <source>
        <dbReference type="ARBA" id="ARBA00022679"/>
    </source>
</evidence>
<dbReference type="CDD" id="cd01335">
    <property type="entry name" value="Radical_SAM"/>
    <property type="match status" value="1"/>
</dbReference>
<feature type="binding site" evidence="13">
    <location>
        <position position="227"/>
    </location>
    <ligand>
        <name>[4Fe-4S] cluster</name>
        <dbReference type="ChEBI" id="CHEBI:49883"/>
        <label>2</label>
        <note>4Fe-4S-S-AdoMet</note>
    </ligand>
</feature>
<dbReference type="SMART" id="SM00729">
    <property type="entry name" value="Elp3"/>
    <property type="match status" value="1"/>
</dbReference>
<comment type="subunit">
    <text evidence="13">Monomer.</text>
</comment>
<dbReference type="PROSITE" id="PS01278">
    <property type="entry name" value="MTTASE_RADICAL"/>
    <property type="match status" value="1"/>
</dbReference>
<evidence type="ECO:0000256" key="6">
    <source>
        <dbReference type="ARBA" id="ARBA00022723"/>
    </source>
</evidence>
<keyword evidence="7 13" id="KW-0408">Iron</keyword>
<evidence type="ECO:0000259" key="16">
    <source>
        <dbReference type="PROSITE" id="PS51449"/>
    </source>
</evidence>
<dbReference type="AlphaFoldDB" id="D0LST9"/>
<dbReference type="InterPro" id="IPR038135">
    <property type="entry name" value="Methylthiotransferase_N_sf"/>
</dbReference>
<dbReference type="SFLD" id="SFLDG01061">
    <property type="entry name" value="methylthiotransferase"/>
    <property type="match status" value="1"/>
</dbReference>
<dbReference type="RefSeq" id="WP_012829909.1">
    <property type="nucleotide sequence ID" value="NC_013440.1"/>
</dbReference>
<dbReference type="InterPro" id="IPR002792">
    <property type="entry name" value="TRAM_dom"/>
</dbReference>
<feature type="binding site" evidence="13">
    <location>
        <position position="224"/>
    </location>
    <ligand>
        <name>[4Fe-4S] cluster</name>
        <dbReference type="ChEBI" id="CHEBI:49883"/>
        <label>2</label>
        <note>4Fe-4S-S-AdoMet</note>
    </ligand>
</feature>
<comment type="subcellular location">
    <subcellularLocation>
        <location evidence="13">Cytoplasm</location>
    </subcellularLocation>
</comment>
<keyword evidence="13" id="KW-0819">tRNA processing</keyword>
<dbReference type="InterPro" id="IPR006638">
    <property type="entry name" value="Elp3/MiaA/NifB-like_rSAM"/>
</dbReference>
<reference evidence="18 19" key="1">
    <citation type="journal article" date="2010" name="Stand. Genomic Sci.">
        <title>Complete genome sequence of Haliangium ochraceum type strain (SMP-2).</title>
        <authorList>
            <consortium name="US DOE Joint Genome Institute (JGI-PGF)"/>
            <person name="Ivanova N."/>
            <person name="Daum C."/>
            <person name="Lang E."/>
            <person name="Abt B."/>
            <person name="Kopitz M."/>
            <person name="Saunders E."/>
            <person name="Lapidus A."/>
            <person name="Lucas S."/>
            <person name="Glavina Del Rio T."/>
            <person name="Nolan M."/>
            <person name="Tice H."/>
            <person name="Copeland A."/>
            <person name="Cheng J.F."/>
            <person name="Chen F."/>
            <person name="Bruce D."/>
            <person name="Goodwin L."/>
            <person name="Pitluck S."/>
            <person name="Mavromatis K."/>
            <person name="Pati A."/>
            <person name="Mikhailova N."/>
            <person name="Chen A."/>
            <person name="Palaniappan K."/>
            <person name="Land M."/>
            <person name="Hauser L."/>
            <person name="Chang Y.J."/>
            <person name="Jeffries C.D."/>
            <person name="Detter J.C."/>
            <person name="Brettin T."/>
            <person name="Rohde M."/>
            <person name="Goker M."/>
            <person name="Bristow J."/>
            <person name="Markowitz V."/>
            <person name="Eisen J.A."/>
            <person name="Hugenholtz P."/>
            <person name="Kyrpides N.C."/>
            <person name="Klenk H.P."/>
        </authorList>
    </citation>
    <scope>NUCLEOTIDE SEQUENCE [LARGE SCALE GENOMIC DNA]</scope>
    <source>
        <strain evidence="19">DSM 14365 / CIP 107738 / JCM 11303 / AJ 13395 / SMP-2</strain>
    </source>
</reference>
<evidence type="ECO:0000256" key="1">
    <source>
        <dbReference type="ARBA" id="ARBA00003234"/>
    </source>
</evidence>
<dbReference type="FunFam" id="3.40.50.12160:FF:000003">
    <property type="entry name" value="CDK5 regulatory subunit-associated protein 1"/>
    <property type="match status" value="1"/>
</dbReference>
<name>D0LST9_HALO1</name>
<feature type="region of interest" description="Disordered" evidence="14">
    <location>
        <begin position="1"/>
        <end position="29"/>
    </location>
</feature>
<dbReference type="KEGG" id="hoh:Hoch_4821"/>
<dbReference type="SFLD" id="SFLDS00029">
    <property type="entry name" value="Radical_SAM"/>
    <property type="match status" value="1"/>
</dbReference>
<evidence type="ECO:0000313" key="19">
    <source>
        <dbReference type="Proteomes" id="UP000001880"/>
    </source>
</evidence>
<protein>
    <recommendedName>
        <fullName evidence="10 13">tRNA-2-methylthio-N(6)-dimethylallyladenosine synthase</fullName>
        <ecNumber evidence="9 13">2.8.4.3</ecNumber>
    </recommendedName>
    <alternativeName>
        <fullName evidence="12 13">(Dimethylallyl)adenosine tRNA methylthiotransferase MiaB</fullName>
    </alternativeName>
    <alternativeName>
        <fullName evidence="11 13">tRNA-i(6)A37 methylthiotransferase</fullName>
    </alternativeName>
</protein>
<dbReference type="GO" id="GO:0035597">
    <property type="term" value="F:tRNA-2-methylthio-N(6)-dimethylallyladenosine(37) synthase activity"/>
    <property type="evidence" value="ECO:0007669"/>
    <property type="project" value="UniProtKB-EC"/>
</dbReference>
<evidence type="ECO:0000259" key="15">
    <source>
        <dbReference type="PROSITE" id="PS50926"/>
    </source>
</evidence>
<dbReference type="InterPro" id="IPR013848">
    <property type="entry name" value="Methylthiotransferase_N"/>
</dbReference>
<evidence type="ECO:0000256" key="14">
    <source>
        <dbReference type="SAM" id="MobiDB-lite"/>
    </source>
</evidence>
<accession>D0LST9</accession>
<comment type="similarity">
    <text evidence="13">Belongs to the methylthiotransferase family. MiaB subfamily.</text>
</comment>
<feature type="domain" description="TRAM" evidence="15">
    <location>
        <begin position="437"/>
        <end position="500"/>
    </location>
</feature>
<feature type="domain" description="MTTase N-terminal" evidence="16">
    <location>
        <begin position="44"/>
        <end position="160"/>
    </location>
</feature>
<dbReference type="PANTHER" id="PTHR43020:SF2">
    <property type="entry name" value="MITOCHONDRIAL TRNA METHYLTHIOTRANSFERASE CDK5RAP1"/>
    <property type="match status" value="1"/>
</dbReference>
<dbReference type="STRING" id="502025.Hoch_4821"/>
<keyword evidence="3 13" id="KW-0963">Cytoplasm</keyword>
<evidence type="ECO:0000256" key="12">
    <source>
        <dbReference type="ARBA" id="ARBA00081141"/>
    </source>
</evidence>
<dbReference type="PANTHER" id="PTHR43020">
    <property type="entry name" value="CDK5 REGULATORY SUBUNIT-ASSOCIATED PROTEIN 1"/>
    <property type="match status" value="1"/>
</dbReference>
<dbReference type="InterPro" id="IPR020612">
    <property type="entry name" value="Methylthiotransferase_CS"/>
</dbReference>
<dbReference type="PROSITE" id="PS51449">
    <property type="entry name" value="MTTASE_N"/>
    <property type="match status" value="1"/>
</dbReference>
<dbReference type="Proteomes" id="UP000001880">
    <property type="component" value="Chromosome"/>
</dbReference>
<evidence type="ECO:0000256" key="13">
    <source>
        <dbReference type="HAMAP-Rule" id="MF_01864"/>
    </source>
</evidence>
<dbReference type="NCBIfam" id="TIGR00089">
    <property type="entry name" value="MiaB/RimO family radical SAM methylthiotransferase"/>
    <property type="match status" value="1"/>
</dbReference>
<evidence type="ECO:0000256" key="10">
    <source>
        <dbReference type="ARBA" id="ARBA00068570"/>
    </source>
</evidence>
<dbReference type="Gene3D" id="3.40.50.12160">
    <property type="entry name" value="Methylthiotransferase, N-terminal domain"/>
    <property type="match status" value="1"/>
</dbReference>
<dbReference type="GO" id="GO:0051539">
    <property type="term" value="F:4 iron, 4 sulfur cluster binding"/>
    <property type="evidence" value="ECO:0007669"/>
    <property type="project" value="UniProtKB-UniRule"/>
</dbReference>
<keyword evidence="4 13" id="KW-0808">Transferase</keyword>
<comment type="cofactor">
    <cofactor evidence="13">
        <name>[4Fe-4S] cluster</name>
        <dbReference type="ChEBI" id="CHEBI:49883"/>
    </cofactor>
    <text evidence="13">Binds 2 [4Fe-4S] clusters. One cluster is coordinated with 3 cysteines and an exchangeable S-adenosyl-L-methionine.</text>
</comment>
<dbReference type="InterPro" id="IPR058240">
    <property type="entry name" value="rSAM_sf"/>
</dbReference>
<dbReference type="HAMAP" id="MF_01864">
    <property type="entry name" value="tRNA_metthiotr_MiaB"/>
    <property type="match status" value="1"/>
</dbReference>
<evidence type="ECO:0000256" key="9">
    <source>
        <dbReference type="ARBA" id="ARBA00033765"/>
    </source>
</evidence>
<feature type="binding site" evidence="13">
    <location>
        <position position="89"/>
    </location>
    <ligand>
        <name>[4Fe-4S] cluster</name>
        <dbReference type="ChEBI" id="CHEBI:49883"/>
        <label>1</label>
    </ligand>
</feature>
<proteinExistence type="inferred from homology"/>
<evidence type="ECO:0000256" key="7">
    <source>
        <dbReference type="ARBA" id="ARBA00023004"/>
    </source>
</evidence>
<evidence type="ECO:0000259" key="17">
    <source>
        <dbReference type="PROSITE" id="PS51918"/>
    </source>
</evidence>
<evidence type="ECO:0000313" key="18">
    <source>
        <dbReference type="EMBL" id="ACY17311.1"/>
    </source>
</evidence>
<keyword evidence="8 13" id="KW-0411">Iron-sulfur</keyword>
<dbReference type="SUPFAM" id="SSF102114">
    <property type="entry name" value="Radical SAM enzymes"/>
    <property type="match status" value="1"/>
</dbReference>
<dbReference type="SFLD" id="SFLDF00273">
    <property type="entry name" value="(dimethylallyl)adenosine_tRNA"/>
    <property type="match status" value="1"/>
</dbReference>
<feature type="domain" description="Radical SAM core" evidence="17">
    <location>
        <begin position="206"/>
        <end position="434"/>
    </location>
</feature>
<gene>
    <name evidence="13" type="primary">miaB</name>
    <name evidence="18" type="ordered locus">Hoch_4821</name>
</gene>
<dbReference type="EMBL" id="CP001804">
    <property type="protein sequence ID" value="ACY17311.1"/>
    <property type="molecule type" value="Genomic_DNA"/>
</dbReference>
<evidence type="ECO:0000256" key="2">
    <source>
        <dbReference type="ARBA" id="ARBA00022485"/>
    </source>
</evidence>
<dbReference type="GO" id="GO:0046872">
    <property type="term" value="F:metal ion binding"/>
    <property type="evidence" value="ECO:0007669"/>
    <property type="project" value="UniProtKB-KW"/>
</dbReference>
<dbReference type="Pfam" id="PF04055">
    <property type="entry name" value="Radical_SAM"/>
    <property type="match status" value="1"/>
</dbReference>
<dbReference type="SFLD" id="SFLDG01082">
    <property type="entry name" value="B12-binding_domain_containing"/>
    <property type="match status" value="1"/>
</dbReference>
<dbReference type="Gene3D" id="3.80.30.20">
    <property type="entry name" value="tm_1862 like domain"/>
    <property type="match status" value="1"/>
</dbReference>
<feature type="binding site" evidence="13">
    <location>
        <position position="53"/>
    </location>
    <ligand>
        <name>[4Fe-4S] cluster</name>
        <dbReference type="ChEBI" id="CHEBI:49883"/>
        <label>1</label>
    </ligand>
</feature>
<keyword evidence="19" id="KW-1185">Reference proteome</keyword>
<sequence>MDAGPPQIIPTSALTRKPPAEQSSGAAAAETASEAAAAAAATGPRVYLETYGCQMNVADSDMLTGILLDAGYRRAASADAADVILINTCAVRERAEDKVLARARQLSALKRQRPDMVLGIAGCMAEHLKDSLLEQAPYVDIVAGPDSYRRMGELLARARDLAAPAAGERADSDAPRPVRAPGVGAQVVDVQLDKGETYEGLSGALGGDGISGFVTIQRGCDKFCTFCVVPFTRGRERGSAPREILRQVRAYVEAGYREVVLLGQTVNSYRYEDVGFAELLRAVARVDGLERIRFTSPYPVDFTAEVIDAIASEDKVCKYVHLPLQSGSDEVLARMRRGYTVDDFRAIVAALRARMPDIAISTDILSSFSGETEADHQATLALMRELRFDSAFMFRYSERSLTYAAKKLPDDVSEADKKRRLAEIIALQERISAEVFAAQIGKRERVLLHNRSKRSDQQLVGRTDGFKSVIVPAAGLAIGDIVEVEIERATMATLFGRPIGDAAAGNRDTRTNETTEGGAHP</sequence>
<feature type="binding site" evidence="13">
    <location>
        <position position="220"/>
    </location>
    <ligand>
        <name>[4Fe-4S] cluster</name>
        <dbReference type="ChEBI" id="CHEBI:49883"/>
        <label>2</label>
        <note>4Fe-4S-S-AdoMet</note>
    </ligand>
</feature>
<feature type="region of interest" description="Disordered" evidence="14">
    <location>
        <begin position="500"/>
        <end position="521"/>
    </location>
</feature>
<dbReference type="EC" id="2.8.4.3" evidence="9 13"/>
<keyword evidence="5 13" id="KW-0949">S-adenosyl-L-methionine</keyword>
<feature type="binding site" evidence="13">
    <location>
        <position position="123"/>
    </location>
    <ligand>
        <name>[4Fe-4S] cluster</name>
        <dbReference type="ChEBI" id="CHEBI:49883"/>
        <label>1</label>
    </ligand>
</feature>
<dbReference type="HOGENOM" id="CLU_018697_2_0_7"/>
<dbReference type="PROSITE" id="PS50926">
    <property type="entry name" value="TRAM"/>
    <property type="match status" value="1"/>
</dbReference>
<dbReference type="Pfam" id="PF01938">
    <property type="entry name" value="TRAM"/>
    <property type="match status" value="1"/>
</dbReference>
<dbReference type="FunFam" id="3.80.30.20:FF:000001">
    <property type="entry name" value="tRNA-2-methylthio-N(6)-dimethylallyladenosine synthase 2"/>
    <property type="match status" value="1"/>
</dbReference>
<comment type="catalytic activity">
    <reaction evidence="13">
        <text>N(6)-dimethylallyladenosine(37) in tRNA + (sulfur carrier)-SH + AH2 + 2 S-adenosyl-L-methionine = 2-methylsulfanyl-N(6)-dimethylallyladenosine(37) in tRNA + (sulfur carrier)-H + 5'-deoxyadenosine + L-methionine + A + S-adenosyl-L-homocysteine + 2 H(+)</text>
        <dbReference type="Rhea" id="RHEA:37067"/>
        <dbReference type="Rhea" id="RHEA-COMP:10375"/>
        <dbReference type="Rhea" id="RHEA-COMP:10376"/>
        <dbReference type="Rhea" id="RHEA-COMP:14737"/>
        <dbReference type="Rhea" id="RHEA-COMP:14739"/>
        <dbReference type="ChEBI" id="CHEBI:13193"/>
        <dbReference type="ChEBI" id="CHEBI:15378"/>
        <dbReference type="ChEBI" id="CHEBI:17319"/>
        <dbReference type="ChEBI" id="CHEBI:17499"/>
        <dbReference type="ChEBI" id="CHEBI:29917"/>
        <dbReference type="ChEBI" id="CHEBI:57844"/>
        <dbReference type="ChEBI" id="CHEBI:57856"/>
        <dbReference type="ChEBI" id="CHEBI:59789"/>
        <dbReference type="ChEBI" id="CHEBI:64428"/>
        <dbReference type="ChEBI" id="CHEBI:74415"/>
        <dbReference type="ChEBI" id="CHEBI:74417"/>
        <dbReference type="EC" id="2.8.4.3"/>
    </reaction>
</comment>
<dbReference type="InterPro" id="IPR006463">
    <property type="entry name" value="MiaB_methiolase"/>
</dbReference>
<keyword evidence="2 13" id="KW-0004">4Fe-4S</keyword>
<dbReference type="GO" id="GO:0005829">
    <property type="term" value="C:cytosol"/>
    <property type="evidence" value="ECO:0007669"/>
    <property type="project" value="TreeGrafter"/>
</dbReference>
<comment type="function">
    <text evidence="1 13">Catalyzes the methylthiolation of N6-(dimethylallyl)adenosine (i(6)A), leading to the formation of 2-methylthio-N6-(dimethylallyl)adenosine (ms(2)i(6)A) at position 37 in tRNAs that read codons beginning with uridine.</text>
</comment>
<dbReference type="eggNOG" id="COG0621">
    <property type="taxonomic scope" value="Bacteria"/>
</dbReference>
<organism evidence="18 19">
    <name type="scientific">Haliangium ochraceum (strain DSM 14365 / JCM 11303 / SMP-2)</name>
    <dbReference type="NCBI Taxonomy" id="502025"/>
    <lineage>
        <taxon>Bacteria</taxon>
        <taxon>Pseudomonadati</taxon>
        <taxon>Myxococcota</taxon>
        <taxon>Polyangia</taxon>
        <taxon>Haliangiales</taxon>
        <taxon>Kofleriaceae</taxon>
        <taxon>Haliangium</taxon>
    </lineage>
</organism>
<dbReference type="InterPro" id="IPR023404">
    <property type="entry name" value="rSAM_horseshoe"/>
</dbReference>
<evidence type="ECO:0000256" key="8">
    <source>
        <dbReference type="ARBA" id="ARBA00023014"/>
    </source>
</evidence>
<dbReference type="InterPro" id="IPR005839">
    <property type="entry name" value="Methylthiotransferase"/>
</dbReference>
<evidence type="ECO:0000256" key="5">
    <source>
        <dbReference type="ARBA" id="ARBA00022691"/>
    </source>
</evidence>
<dbReference type="InterPro" id="IPR007197">
    <property type="entry name" value="rSAM"/>
</dbReference>
<evidence type="ECO:0000256" key="3">
    <source>
        <dbReference type="ARBA" id="ARBA00022490"/>
    </source>
</evidence>
<evidence type="ECO:0000256" key="11">
    <source>
        <dbReference type="ARBA" id="ARBA00080698"/>
    </source>
</evidence>
<keyword evidence="6 13" id="KW-0479">Metal-binding</keyword>